<sequence>MKNKFLKTPTSPLKVLNKDVGELLDEMRYIGFQGRKLGELANAWTNMLKEDRIIIFMGLSGAMVPAGMRNVISYLIRQRMIDVLVSSGANLYHDCHEALGRKHYLGTQNSNDLVLRKHYVDRIYDVFASEKGFYKTDTWIDKKFAQTLKDGYPYSSREILELLGKKLSERKTAKNSILVSAYRMGVPIFCPAIGDSSLGFSIMFSNRKPTKKQMETGKVRKHIIIDCIKDVDEISRICEKPVKTAGVYIGGGVPKNYIQQSAVIASYQTRHDRSHDYGLQITMDSPQWGGLSGCTLEESQSWGKYDANATMVTCYCDATIGLPIVVHALMQRAEKIAKARKKPNFRWQDDSFELKFE</sequence>
<dbReference type="SUPFAM" id="SSF52467">
    <property type="entry name" value="DHS-like NAD/FAD-binding domain"/>
    <property type="match status" value="1"/>
</dbReference>
<dbReference type="InterPro" id="IPR029035">
    <property type="entry name" value="DHS-like_NAD/FAD-binding_dom"/>
</dbReference>
<proteinExistence type="inferred from homology"/>
<evidence type="ECO:0000313" key="3">
    <source>
        <dbReference type="EMBL" id="QLJ53110.1"/>
    </source>
</evidence>
<dbReference type="GO" id="GO:0034038">
    <property type="term" value="F:deoxyhypusine synthase activity"/>
    <property type="evidence" value="ECO:0007669"/>
    <property type="project" value="UniProtKB-EC"/>
</dbReference>
<dbReference type="KEGG" id="flt:Sv326_0935"/>
<dbReference type="PANTHER" id="PTHR11703:SF2">
    <property type="entry name" value="DEOXYHYPUSINE SYNTHASE-LIKE PROTEIN"/>
    <property type="match status" value="1"/>
</dbReference>
<dbReference type="InterPro" id="IPR036982">
    <property type="entry name" value="Deoxyhypusine_synthase_sf"/>
</dbReference>
<dbReference type="Pfam" id="PF01916">
    <property type="entry name" value="DS"/>
    <property type="match status" value="1"/>
</dbReference>
<dbReference type="NCBIfam" id="NF002006">
    <property type="entry name" value="PRK00805.1"/>
    <property type="match status" value="1"/>
</dbReference>
<evidence type="ECO:0000313" key="4">
    <source>
        <dbReference type="Proteomes" id="UP000510821"/>
    </source>
</evidence>
<evidence type="ECO:0000256" key="1">
    <source>
        <dbReference type="ARBA" id="ARBA00009892"/>
    </source>
</evidence>
<comment type="similarity">
    <text evidence="1">Belongs to the deoxyhypusine synthase family.</text>
</comment>
<protein>
    <submittedName>
        <fullName evidence="3">Deoxyhypusine synthase</fullName>
        <ecNumber evidence="3">2.5.1.46</ecNumber>
    </submittedName>
</protein>
<keyword evidence="2 3" id="KW-0808">Transferase</keyword>
<dbReference type="GO" id="GO:0005737">
    <property type="term" value="C:cytoplasm"/>
    <property type="evidence" value="ECO:0007669"/>
    <property type="project" value="TreeGrafter"/>
</dbReference>
<dbReference type="InterPro" id="IPR002773">
    <property type="entry name" value="Deoxyhypusine_synthase"/>
</dbReference>
<gene>
    <name evidence="3" type="ORF">Sv326_0935</name>
</gene>
<dbReference type="PANTHER" id="PTHR11703">
    <property type="entry name" value="DEOXYHYPUSINE SYNTHASE"/>
    <property type="match status" value="1"/>
</dbReference>
<organism evidence="3 4">
    <name type="scientific">Fermentimicrarchaeum limneticum</name>
    <dbReference type="NCBI Taxonomy" id="2795018"/>
    <lineage>
        <taxon>Archaea</taxon>
        <taxon>Candidatus Micrarchaeota</taxon>
        <taxon>Candidatus Fermentimicrarchaeales</taxon>
        <taxon>Candidatus Fermentimicrarchaeaceae</taxon>
        <taxon>Candidatus Fermentimicrarchaeum</taxon>
    </lineage>
</organism>
<dbReference type="EC" id="2.5.1.46" evidence="3"/>
<dbReference type="Proteomes" id="UP000510821">
    <property type="component" value="Chromosome"/>
</dbReference>
<reference evidence="4" key="1">
    <citation type="submission" date="2020-07" db="EMBL/GenBank/DDBJ databases">
        <title>Metabolic diversity and evolutionary history of the archaeal phylum ###Micrarchaeota### uncovered from a freshwater lake metagenome.</title>
        <authorList>
            <person name="Kadnikov V.V."/>
            <person name="Savvichev A.S."/>
            <person name="Mardanov A.V."/>
            <person name="Beletsky A.V."/>
            <person name="Chupakov A.V."/>
            <person name="Kokryatskaya N.M."/>
            <person name="Pimenov N.V."/>
            <person name="Ravin N.V."/>
        </authorList>
    </citation>
    <scope>NUCLEOTIDE SEQUENCE [LARGE SCALE GENOMIC DNA]</scope>
</reference>
<dbReference type="AlphaFoldDB" id="A0A7D5XK04"/>
<dbReference type="Gene3D" id="3.40.910.10">
    <property type="entry name" value="Deoxyhypusine synthase"/>
    <property type="match status" value="1"/>
</dbReference>
<name>A0A7D5XK04_FERL1</name>
<evidence type="ECO:0000256" key="2">
    <source>
        <dbReference type="ARBA" id="ARBA00022679"/>
    </source>
</evidence>
<dbReference type="EMBL" id="CP058998">
    <property type="protein sequence ID" value="QLJ53110.1"/>
    <property type="molecule type" value="Genomic_DNA"/>
</dbReference>
<accession>A0A7D5XK04</accession>